<evidence type="ECO:0000256" key="2">
    <source>
        <dbReference type="ARBA" id="ARBA00022679"/>
    </source>
</evidence>
<evidence type="ECO:0000313" key="5">
    <source>
        <dbReference type="EMBL" id="KEF57847.1"/>
    </source>
</evidence>
<dbReference type="PANTHER" id="PTHR18919">
    <property type="entry name" value="ACETYL-COA C-ACYLTRANSFERASE"/>
    <property type="match status" value="1"/>
</dbReference>
<gene>
    <name evidence="5" type="ORF">A1O9_05768</name>
</gene>
<dbReference type="Gene3D" id="2.40.50.840">
    <property type="match status" value="1"/>
</dbReference>
<dbReference type="InterPro" id="IPR040771">
    <property type="entry name" value="TLP1_add_C"/>
</dbReference>
<keyword evidence="3" id="KW-0012">Acyltransferase</keyword>
<protein>
    <recommendedName>
        <fullName evidence="4">Thiolase-like protein type 1 additional C-terminal domain-containing protein</fullName>
    </recommendedName>
</protein>
<dbReference type="RefSeq" id="XP_013260437.1">
    <property type="nucleotide sequence ID" value="XM_013404983.1"/>
</dbReference>
<dbReference type="SUPFAM" id="SSF53901">
    <property type="entry name" value="Thiolase-like"/>
    <property type="match status" value="2"/>
</dbReference>
<dbReference type="Proteomes" id="UP000027920">
    <property type="component" value="Unassembled WGS sequence"/>
</dbReference>
<evidence type="ECO:0000256" key="1">
    <source>
        <dbReference type="ARBA" id="ARBA00010982"/>
    </source>
</evidence>
<comment type="caution">
    <text evidence="5">The sequence shown here is derived from an EMBL/GenBank/DDBJ whole genome shotgun (WGS) entry which is preliminary data.</text>
</comment>
<feature type="domain" description="Thiolase-like protein type 1 additional C-terminal" evidence="4">
    <location>
        <begin position="422"/>
        <end position="508"/>
    </location>
</feature>
<dbReference type="GO" id="GO:0016746">
    <property type="term" value="F:acyltransferase activity"/>
    <property type="evidence" value="ECO:0007669"/>
    <property type="project" value="UniProtKB-KW"/>
</dbReference>
<dbReference type="OrthoDB" id="435240at2759"/>
<dbReference type="InterPro" id="IPR016039">
    <property type="entry name" value="Thiolase-like"/>
</dbReference>
<sequence>MSPRFDVPIIVGVGDFINRSLSVSDAREPLTLMLNAIQKAINDTGLSEVKRASLQASIDSIDIVRTWTWPYDDLPGLIGQNLGVDATHKSYTEHGGNKPAKLLDEAARRISKGATKVAVVAGGEALASLTACAQAKRLPPPGWTKTKDNVDSVFSASGRDHGTSVGGVHSIGDPIHIYPLFENGFRAQRRQSLAENHDESAQLYADFAKVAENQPFAWNYGSRKSKEDISTVTKRNRMICLPYPLLMNAFNTVNLAGAVILTSRAYAEELGIPPANWIYALGGAGTRDSDAFWERPNYYSSPSIERSIDSALEVSGITKEDIDLYDFYSCFPIVPKIAASHLKLPITHGSKSLTLLGGLTSFGGAGNNYSMHAITEMTRQLRQGKGRNGLILANGGVMSYQHVICLSTTGRRDGSAYPAENPLPEMVTDLPVPVVDVKVEGNEEATIETYTVEFKRDNTPLRAYIVGRLKRSGHRFVANHGDEETLKEISSGSDEKIGRTGHVQNDGKRNLFVFSKHLDAKL</sequence>
<dbReference type="GeneID" id="25280690"/>
<name>A0A072PDM1_9EURO</name>
<evidence type="ECO:0000256" key="3">
    <source>
        <dbReference type="ARBA" id="ARBA00023315"/>
    </source>
</evidence>
<evidence type="ECO:0000313" key="6">
    <source>
        <dbReference type="Proteomes" id="UP000027920"/>
    </source>
</evidence>
<reference evidence="5 6" key="1">
    <citation type="submission" date="2013-03" db="EMBL/GenBank/DDBJ databases">
        <title>The Genome Sequence of Exophiala aquamarina CBS 119918.</title>
        <authorList>
            <consortium name="The Broad Institute Genomics Platform"/>
            <person name="Cuomo C."/>
            <person name="de Hoog S."/>
            <person name="Gorbushina A."/>
            <person name="Walker B."/>
            <person name="Young S.K."/>
            <person name="Zeng Q."/>
            <person name="Gargeya S."/>
            <person name="Fitzgerald M."/>
            <person name="Haas B."/>
            <person name="Abouelleil A."/>
            <person name="Allen A.W."/>
            <person name="Alvarado L."/>
            <person name="Arachchi H.M."/>
            <person name="Berlin A.M."/>
            <person name="Chapman S.B."/>
            <person name="Gainer-Dewar J."/>
            <person name="Goldberg J."/>
            <person name="Griggs A."/>
            <person name="Gujja S."/>
            <person name="Hansen M."/>
            <person name="Howarth C."/>
            <person name="Imamovic A."/>
            <person name="Ireland A."/>
            <person name="Larimer J."/>
            <person name="McCowan C."/>
            <person name="Murphy C."/>
            <person name="Pearson M."/>
            <person name="Poon T.W."/>
            <person name="Priest M."/>
            <person name="Roberts A."/>
            <person name="Saif S."/>
            <person name="Shea T."/>
            <person name="Sisk P."/>
            <person name="Sykes S."/>
            <person name="Wortman J."/>
            <person name="Nusbaum C."/>
            <person name="Birren B."/>
        </authorList>
    </citation>
    <scope>NUCLEOTIDE SEQUENCE [LARGE SCALE GENOMIC DNA]</scope>
    <source>
        <strain evidence="5 6">CBS 119918</strain>
    </source>
</reference>
<accession>A0A072PDM1</accession>
<dbReference type="STRING" id="1182545.A0A072PDM1"/>
<organism evidence="5 6">
    <name type="scientific">Exophiala aquamarina CBS 119918</name>
    <dbReference type="NCBI Taxonomy" id="1182545"/>
    <lineage>
        <taxon>Eukaryota</taxon>
        <taxon>Fungi</taxon>
        <taxon>Dikarya</taxon>
        <taxon>Ascomycota</taxon>
        <taxon>Pezizomycotina</taxon>
        <taxon>Eurotiomycetes</taxon>
        <taxon>Chaetothyriomycetidae</taxon>
        <taxon>Chaetothyriales</taxon>
        <taxon>Herpotrichiellaceae</taxon>
        <taxon>Exophiala</taxon>
    </lineage>
</organism>
<dbReference type="HOGENOM" id="CLU_026848_0_0_1"/>
<dbReference type="Gene3D" id="3.40.47.10">
    <property type="match status" value="1"/>
</dbReference>
<dbReference type="EMBL" id="AMGV01000004">
    <property type="protein sequence ID" value="KEF57847.1"/>
    <property type="molecule type" value="Genomic_DNA"/>
</dbReference>
<dbReference type="AlphaFoldDB" id="A0A072PDM1"/>
<evidence type="ECO:0000259" key="4">
    <source>
        <dbReference type="Pfam" id="PF18313"/>
    </source>
</evidence>
<proteinExistence type="inferred from homology"/>
<dbReference type="VEuPathDB" id="FungiDB:A1O9_05768"/>
<comment type="similarity">
    <text evidence="1">Belongs to the thiolase-like superfamily. Thiolase family.</text>
</comment>
<dbReference type="Pfam" id="PF18313">
    <property type="entry name" value="TLP1_add_C"/>
    <property type="match status" value="1"/>
</dbReference>
<dbReference type="PANTHER" id="PTHR18919:SF139">
    <property type="entry name" value="THIOLASE-LIKE PROTEIN TYPE 1 ADDITIONAL C-TERMINAL DOMAIN-CONTAINING PROTEIN"/>
    <property type="match status" value="1"/>
</dbReference>
<keyword evidence="6" id="KW-1185">Reference proteome</keyword>
<keyword evidence="2" id="KW-0808">Transferase</keyword>